<protein>
    <recommendedName>
        <fullName evidence="7">Cadherin domain-containing protein</fullName>
    </recommendedName>
</protein>
<dbReference type="EMBL" id="AP021879">
    <property type="protein sequence ID" value="BBO92846.1"/>
    <property type="molecule type" value="Genomic_DNA"/>
</dbReference>
<name>A0A5K8AK11_9BACT</name>
<dbReference type="GO" id="GO:0016020">
    <property type="term" value="C:membrane"/>
    <property type="evidence" value="ECO:0007669"/>
    <property type="project" value="InterPro"/>
</dbReference>
<keyword evidence="2" id="KW-0812">Transmembrane</keyword>
<feature type="domain" description="Dystroglycan-type cadherin-like" evidence="4">
    <location>
        <begin position="636"/>
        <end position="728"/>
    </location>
</feature>
<feature type="domain" description="PKD/Chitinase" evidence="3">
    <location>
        <begin position="826"/>
        <end position="919"/>
    </location>
</feature>
<feature type="domain" description="PKD/Chitinase" evidence="3">
    <location>
        <begin position="729"/>
        <end position="821"/>
    </location>
</feature>
<evidence type="ECO:0000313" key="5">
    <source>
        <dbReference type="EMBL" id="BBO92846.1"/>
    </source>
</evidence>
<dbReference type="SMART" id="SM00089">
    <property type="entry name" value="PKD"/>
    <property type="match status" value="6"/>
</dbReference>
<evidence type="ECO:0008006" key="7">
    <source>
        <dbReference type="Google" id="ProtNLM"/>
    </source>
</evidence>
<dbReference type="SUPFAM" id="SSF49265">
    <property type="entry name" value="Fibronectin type III"/>
    <property type="match status" value="1"/>
</dbReference>
<feature type="domain" description="PKD/Chitinase" evidence="3">
    <location>
        <begin position="1025"/>
        <end position="1119"/>
    </location>
</feature>
<feature type="domain" description="Dystroglycan-type cadherin-like" evidence="4">
    <location>
        <begin position="232"/>
        <end position="332"/>
    </location>
</feature>
<gene>
    <name evidence="5" type="ORF">DSCOOX_60260</name>
</gene>
<proteinExistence type="predicted"/>
<dbReference type="SUPFAM" id="SSF49299">
    <property type="entry name" value="PKD domain"/>
    <property type="match status" value="3"/>
</dbReference>
<feature type="region of interest" description="Disordered" evidence="1">
    <location>
        <begin position="527"/>
        <end position="559"/>
    </location>
</feature>
<evidence type="ECO:0000259" key="4">
    <source>
        <dbReference type="SMART" id="SM00736"/>
    </source>
</evidence>
<feature type="domain" description="PKD/Chitinase" evidence="3">
    <location>
        <begin position="626"/>
        <end position="724"/>
    </location>
</feature>
<dbReference type="Proteomes" id="UP000422108">
    <property type="component" value="Chromosome"/>
</dbReference>
<evidence type="ECO:0000259" key="3">
    <source>
        <dbReference type="SMART" id="SM00089"/>
    </source>
</evidence>
<dbReference type="Gene3D" id="2.60.40.10">
    <property type="entry name" value="Immunoglobulins"/>
    <property type="match status" value="17"/>
</dbReference>
<feature type="domain" description="PKD/Chitinase" evidence="3">
    <location>
        <begin position="1330"/>
        <end position="1422"/>
    </location>
</feature>
<dbReference type="PANTHER" id="PTHR46182:SF2">
    <property type="entry name" value="FI19480P1"/>
    <property type="match status" value="1"/>
</dbReference>
<accession>A0A5K8AK11</accession>
<dbReference type="InterPro" id="IPR006644">
    <property type="entry name" value="Cadg"/>
</dbReference>
<reference evidence="5 6" key="1">
    <citation type="submission" date="2019-11" db="EMBL/GenBank/DDBJ databases">
        <title>Comparative genomics of hydrocarbon-degrading Desulfosarcina strains.</title>
        <authorList>
            <person name="Watanabe M."/>
            <person name="Kojima H."/>
            <person name="Fukui M."/>
        </authorList>
    </citation>
    <scope>NUCLEOTIDE SEQUENCE [LARGE SCALE GENOMIC DNA]</scope>
    <source>
        <strain evidence="6">oXyS1</strain>
    </source>
</reference>
<evidence type="ECO:0000313" key="6">
    <source>
        <dbReference type="Proteomes" id="UP000422108"/>
    </source>
</evidence>
<feature type="domain" description="Dystroglycan-type cadherin-like" evidence="4">
    <location>
        <begin position="733"/>
        <end position="825"/>
    </location>
</feature>
<dbReference type="InterPro" id="IPR022409">
    <property type="entry name" value="PKD/Chitinase_dom"/>
</dbReference>
<dbReference type="InterPro" id="IPR029865">
    <property type="entry name" value="KIAA0319-like"/>
</dbReference>
<feature type="domain" description="PKD/Chitinase" evidence="3">
    <location>
        <begin position="925"/>
        <end position="1020"/>
    </location>
</feature>
<feature type="transmembrane region" description="Helical" evidence="2">
    <location>
        <begin position="2167"/>
        <end position="2184"/>
    </location>
</feature>
<keyword evidence="2" id="KW-0472">Membrane</keyword>
<dbReference type="InterPro" id="IPR013783">
    <property type="entry name" value="Ig-like_fold"/>
</dbReference>
<feature type="domain" description="Dystroglycan-type cadherin-like" evidence="4">
    <location>
        <begin position="1020"/>
        <end position="1123"/>
    </location>
</feature>
<feature type="domain" description="Dystroglycan-type cadherin-like" evidence="4">
    <location>
        <begin position="1325"/>
        <end position="1425"/>
    </location>
</feature>
<evidence type="ECO:0000256" key="1">
    <source>
        <dbReference type="SAM" id="MobiDB-lite"/>
    </source>
</evidence>
<keyword evidence="6" id="KW-1185">Reference proteome</keyword>
<dbReference type="Pfam" id="PF22352">
    <property type="entry name" value="K319L-like_PKD"/>
    <property type="match status" value="11"/>
</dbReference>
<feature type="region of interest" description="Disordered" evidence="1">
    <location>
        <begin position="334"/>
        <end position="362"/>
    </location>
</feature>
<feature type="domain" description="Dystroglycan-type cadherin-like" evidence="4">
    <location>
        <begin position="519"/>
        <end position="631"/>
    </location>
</feature>
<sequence length="2190" mass="228332">MIFKINVDFAIKYYRIIDIMRKIAIALIAVFVLTSNAFADFDYGLPSSLALSIYNTETGVETGYDLGVGVDLTQKEVVLYSGVNVSDLDSTVALYSAECDYVTNAWAWMGVTSENPLTVVDTYAFQSLVMGIFNLGYDNMSSPVSIQTSNNNSASTIFGTNGSYGGLTTEIGYMPSLSSLATDGYVDIYLYEYDFFDSVGTDYVAVITIYGTSMHGHSAGDVVLNRNIDKDPVANAGDDQSVDEEALVTLDGSGSSDPEDGDNLTYAWVRKDNESVSVALSDATAVSSTFTAPAVGADGAELIFGLTVTDTAGNTSEEDTVTVTVNNVNQVPTADAGADQSVSGGARVTLDGSDSTDPDDGDVLTYAWVRQDSESVSVTLSDATVVKPTFTAPTVGAEGAVLIFGLTVTDGSGASDEDTVQVTITNADQAPTADAGTDQSVSEGDSVTLDGSGSDDAEDGDNLTYAWVRKDGESVAVTLSDATAVKPTFTAPAVGAEGAVLIFGLTVTDTSGNTSEEDTVTVTVGDVNQSPTADAGADQSVAEGASVTLDGSGSSDPEDGDNLTYAWARKGGETVEVTLSSATAAQPTFTAPAVETEGAVLIFGLTVTDTSGNTSEEDTITVTVTNVNQSPTAHAGEDQDVAEGATVTLDGSGSTDPDQATDTLVYAWSQESGSAVVLTGASTMSPTFVSPSVDADETLTFRLTVTDSEGATDEGTVRVTIGNVNQLPTADAGEDQDVAEGATVTLDGSGSTDPDQATGTLVYAWSQESGSAVVLTGASTMSPTFVSPSVDADETLTFRLTVTDSEGATDEDVIAVTVRFVNQPPVAIATPVSQNVNAEETVSLNGSSSTDPDSGDSIAGYAWEQIGGSPDVTLLPSAAAELVTFSAPSTNATLTFRLTVTDNHGGSHAATCEVNVSTGDNQPPVPDAGEEQTVLEQTVVTLDASGTTDPDGADDIIGYQWEQLNPTEATTVVLSDINAIQPTFTAPAVGQDIQLTFRLTVTDSAGFTPTDTVTVTVTNINHAPTADAGADKSVAEGATVTLDGSGSTDPDGSDTLTYAWVRQDSEAVSVTLSSATVARPTFTAPAVDADGAVLIFGLTVTDGSGASAEDTVTVTITNINQAPTADAGNDQRVAEGETVILDGSASSDPDKGESLSYLWTQVVSEQDPAEVEDGVTITVDEENPAKATFTAPEVDADAELTFMLTVADAGGFASVDFLVVTVEFVNQNPVIASIDAPSSVTAGETVWLSAGAADPDIGDTLTYQWKQVVSEADPIEVEDGVVITVDEANPNQTSFQAPATSLLTLLLTVTDSHGGSAMATCVIDVLNPPTADAGDAQTVYERRTVTLDASGSDDVDTGDSLTYLWEETTAAGIALSGASGEFATFQAPALSVDRLTLTFRLTVTDSAGLSATDTVAITVLNNHAPGSPSVNTPKDGSEVDTPSPVISVNNAVDADNESDESLAALTYDFEVYDDKDIENLVQSAVAIVEGTATTFWIPDEELGENTTYYWRARACDSTEECGDWMTTAHFFVNAVEEPPGRPVVSSPTDGDSVATATPTLEITNASDPDGDDLIYGFRVYTGSDVGVNDYYLSSEAEEIVYDEGTSAWTVSGTLDEDTIYWWRARAIDDTGMTGEWTDAVRFEVNATNAAPTAPLLRSTDDGSAIATLTPDLEIENAVDTDGDELVYQFELDTVDTYDSKNLIQSGDIAEAGGGITAWQPGTLDDNTTYYWRVRAHDGTASSSWSEGTFFVNLENDAPGIPVVYSPVDGGSVDTLGPTFVVKTATDVDDDDAGLTYDFELYTADNLDQTIAERSGLALADSAAGQVSWTANGVEEIENGGGYAWRARACDDETCGQWCDYAGFTVDANTYRPTDPVINQPYDGGTVNTLYPELSVINATDADSEAIRIEFELYADAALTAFIAQFETGQADDALITAWSMESALADGGTYYWRARANDGEKTSDWTATASFLVDLDATVWKTDLVARQTVFAADEETVEIVVEDNGSNLDGLRVVIDAQTLTTICGDECEDYSLTVKVSEVADPPNLPDGAIGIGAAIEFDPSDINFDPPVTVYIPYSQEALDSAGLTADQLIVYWYDDGQWTAIDGVELDEANQWLVCELDHFSLYAVGGDASNESEVSSSGSGGGGGGGGGCFIGSMDVSGRPCLSSLVLALLAGIAIFGITHQKKIN</sequence>
<dbReference type="SMART" id="SM00736">
    <property type="entry name" value="CADG"/>
    <property type="match status" value="6"/>
</dbReference>
<dbReference type="GO" id="GO:0031410">
    <property type="term" value="C:cytoplasmic vesicle"/>
    <property type="evidence" value="ECO:0007669"/>
    <property type="project" value="TreeGrafter"/>
</dbReference>
<keyword evidence="2" id="KW-1133">Transmembrane helix</keyword>
<feature type="region of interest" description="Disordered" evidence="1">
    <location>
        <begin position="426"/>
        <end position="460"/>
    </location>
</feature>
<organism evidence="5 6">
    <name type="scientific">Desulfosarcina ovata subsp. ovata</name>
    <dbReference type="NCBI Taxonomy" id="2752305"/>
    <lineage>
        <taxon>Bacteria</taxon>
        <taxon>Pseudomonadati</taxon>
        <taxon>Thermodesulfobacteriota</taxon>
        <taxon>Desulfobacteria</taxon>
        <taxon>Desulfobacterales</taxon>
        <taxon>Desulfosarcinaceae</taxon>
        <taxon>Desulfosarcina</taxon>
    </lineage>
</organism>
<dbReference type="PANTHER" id="PTHR46182">
    <property type="entry name" value="FI19480P1"/>
    <property type="match status" value="1"/>
</dbReference>
<evidence type="ECO:0000256" key="2">
    <source>
        <dbReference type="SAM" id="Phobius"/>
    </source>
</evidence>
<dbReference type="InterPro" id="IPR035986">
    <property type="entry name" value="PKD_dom_sf"/>
</dbReference>
<dbReference type="InterPro" id="IPR036116">
    <property type="entry name" value="FN3_sf"/>
</dbReference>